<feature type="signal peptide" evidence="1">
    <location>
        <begin position="1"/>
        <end position="30"/>
    </location>
</feature>
<keyword evidence="1" id="KW-0732">Signal</keyword>
<sequence>MPGGMTGGAVKALACAAIAAAALVGPAAHTADVFARADAAASQDTNQVNADVAQPSGGWVYAPDGVSLDPNAA</sequence>
<accession>A0A1H7TSH8</accession>
<evidence type="ECO:0000313" key="3">
    <source>
        <dbReference type="Proteomes" id="UP000183015"/>
    </source>
</evidence>
<gene>
    <name evidence="2" type="ORF">SAMN05414137_114170</name>
</gene>
<protein>
    <submittedName>
        <fullName evidence="2">Uncharacterized protein</fullName>
    </submittedName>
</protein>
<dbReference type="RefSeq" id="WP_143094520.1">
    <property type="nucleotide sequence ID" value="NZ_BBPN01000035.1"/>
</dbReference>
<feature type="chain" id="PRO_5010285694" evidence="1">
    <location>
        <begin position="31"/>
        <end position="73"/>
    </location>
</feature>
<evidence type="ECO:0000256" key="1">
    <source>
        <dbReference type="SAM" id="SignalP"/>
    </source>
</evidence>
<dbReference type="AlphaFoldDB" id="A0A1H7TSH8"/>
<dbReference type="Proteomes" id="UP000183015">
    <property type="component" value="Unassembled WGS sequence"/>
</dbReference>
<evidence type="ECO:0000313" key="2">
    <source>
        <dbReference type="EMBL" id="SEL87548.1"/>
    </source>
</evidence>
<name>A0A1H7TSH8_STRJI</name>
<proteinExistence type="predicted"/>
<dbReference type="EMBL" id="FOAZ01000014">
    <property type="protein sequence ID" value="SEL87548.1"/>
    <property type="molecule type" value="Genomic_DNA"/>
</dbReference>
<organism evidence="2 3">
    <name type="scientific">Streptacidiphilus jiangxiensis</name>
    <dbReference type="NCBI Taxonomy" id="235985"/>
    <lineage>
        <taxon>Bacteria</taxon>
        <taxon>Bacillati</taxon>
        <taxon>Actinomycetota</taxon>
        <taxon>Actinomycetes</taxon>
        <taxon>Kitasatosporales</taxon>
        <taxon>Streptomycetaceae</taxon>
        <taxon>Streptacidiphilus</taxon>
    </lineage>
</organism>
<reference evidence="3" key="1">
    <citation type="submission" date="2016-10" db="EMBL/GenBank/DDBJ databases">
        <authorList>
            <person name="Varghese N."/>
        </authorList>
    </citation>
    <scope>NUCLEOTIDE SEQUENCE [LARGE SCALE GENOMIC DNA]</scope>
    <source>
        <strain evidence="3">DSM 45096 / BCRC 16803 / CGMCC 4.1857 / CIP 109030 / JCM 12277 / KCTC 19219 / NBRC 100920 / 33214</strain>
    </source>
</reference>
<keyword evidence="3" id="KW-1185">Reference proteome</keyword>